<dbReference type="RefSeq" id="WP_124704190.1">
    <property type="nucleotide sequence ID" value="NZ_BGOW01000010.1"/>
</dbReference>
<evidence type="ECO:0000313" key="1">
    <source>
        <dbReference type="EMBL" id="GBL45363.1"/>
    </source>
</evidence>
<protein>
    <submittedName>
        <fullName evidence="1">Uncharacterized protein</fullName>
    </submittedName>
</protein>
<reference evidence="1 2" key="1">
    <citation type="journal article" date="2019" name="Front. Microbiol.">
        <title>Genomes of Neutrophilic Sulfur-Oxidizing Chemolithoautotrophs Representing 9 Proteobacterial Species From 8 Genera.</title>
        <authorList>
            <person name="Watanabe T."/>
            <person name="Kojima H."/>
            <person name="Umezawa K."/>
            <person name="Hori C."/>
            <person name="Takasuka T.E."/>
            <person name="Kato Y."/>
            <person name="Fukui M."/>
        </authorList>
    </citation>
    <scope>NUCLEOTIDE SEQUENCE [LARGE SCALE GENOMIC DNA]</scope>
    <source>
        <strain evidence="1 2">TTN</strain>
    </source>
</reference>
<accession>A0A401JCJ0</accession>
<keyword evidence="2" id="KW-1185">Reference proteome</keyword>
<dbReference type="Proteomes" id="UP000286806">
    <property type="component" value="Unassembled WGS sequence"/>
</dbReference>
<sequence length="61" mass="6410">MFFAALVISTIAAANKLIGRTDSQASSSLKKTLAQGSMNCVNQSCKTRGSINNRPNGMAAY</sequence>
<comment type="caution">
    <text evidence="1">The sequence shown here is derived from an EMBL/GenBank/DDBJ whole genome shotgun (WGS) entry which is preliminary data.</text>
</comment>
<name>A0A401JCJ0_9PROT</name>
<dbReference type="EMBL" id="BGOW01000010">
    <property type="protein sequence ID" value="GBL45363.1"/>
    <property type="molecule type" value="Genomic_DNA"/>
</dbReference>
<proteinExistence type="predicted"/>
<organism evidence="1 2">
    <name type="scientific">Sulfuriferula multivorans</name>
    <dbReference type="NCBI Taxonomy" id="1559896"/>
    <lineage>
        <taxon>Bacteria</taxon>
        <taxon>Pseudomonadati</taxon>
        <taxon>Pseudomonadota</taxon>
        <taxon>Betaproteobacteria</taxon>
        <taxon>Nitrosomonadales</taxon>
        <taxon>Sulfuricellaceae</taxon>
        <taxon>Sulfuriferula</taxon>
    </lineage>
</organism>
<evidence type="ECO:0000313" key="2">
    <source>
        <dbReference type="Proteomes" id="UP000286806"/>
    </source>
</evidence>
<gene>
    <name evidence="1" type="ORF">SFMTTN_1170</name>
</gene>
<dbReference type="AlphaFoldDB" id="A0A401JCJ0"/>